<feature type="compositionally biased region" description="Acidic residues" evidence="1">
    <location>
        <begin position="97"/>
        <end position="109"/>
    </location>
</feature>
<feature type="compositionally biased region" description="Acidic residues" evidence="1">
    <location>
        <begin position="351"/>
        <end position="369"/>
    </location>
</feature>
<feature type="region of interest" description="Disordered" evidence="1">
    <location>
        <begin position="1"/>
        <end position="22"/>
    </location>
</feature>
<feature type="compositionally biased region" description="Acidic residues" evidence="1">
    <location>
        <begin position="204"/>
        <end position="255"/>
    </location>
</feature>
<accession>A0A9P6D6V4</accession>
<name>A0A9P6D6V4_9AGAR</name>
<evidence type="ECO:0000256" key="1">
    <source>
        <dbReference type="SAM" id="MobiDB-lite"/>
    </source>
</evidence>
<feature type="compositionally biased region" description="Polar residues" evidence="1">
    <location>
        <begin position="1451"/>
        <end position="1461"/>
    </location>
</feature>
<feature type="region of interest" description="Disordered" evidence="1">
    <location>
        <begin position="65"/>
        <end position="518"/>
    </location>
</feature>
<feature type="region of interest" description="Disordered" evidence="1">
    <location>
        <begin position="651"/>
        <end position="727"/>
    </location>
</feature>
<feature type="compositionally biased region" description="Polar residues" evidence="1">
    <location>
        <begin position="1796"/>
        <end position="1808"/>
    </location>
</feature>
<feature type="region of interest" description="Disordered" evidence="1">
    <location>
        <begin position="1336"/>
        <end position="1358"/>
    </location>
</feature>
<feature type="compositionally biased region" description="Basic residues" evidence="1">
    <location>
        <begin position="1598"/>
        <end position="1607"/>
    </location>
</feature>
<feature type="compositionally biased region" description="Acidic residues" evidence="1">
    <location>
        <begin position="656"/>
        <end position="665"/>
    </location>
</feature>
<dbReference type="EMBL" id="MU155132">
    <property type="protein sequence ID" value="KAF9485979.1"/>
    <property type="molecule type" value="Genomic_DNA"/>
</dbReference>
<feature type="region of interest" description="Disordered" evidence="1">
    <location>
        <begin position="2025"/>
        <end position="2189"/>
    </location>
</feature>
<feature type="compositionally biased region" description="Basic and acidic residues" evidence="1">
    <location>
        <begin position="666"/>
        <end position="677"/>
    </location>
</feature>
<feature type="compositionally biased region" description="Basic and acidic residues" evidence="1">
    <location>
        <begin position="700"/>
        <end position="727"/>
    </location>
</feature>
<feature type="compositionally biased region" description="Basic and acidic residues" evidence="1">
    <location>
        <begin position="1085"/>
        <end position="1094"/>
    </location>
</feature>
<feature type="compositionally biased region" description="Acidic residues" evidence="1">
    <location>
        <begin position="145"/>
        <end position="180"/>
    </location>
</feature>
<feature type="compositionally biased region" description="Basic and acidic residues" evidence="1">
    <location>
        <begin position="285"/>
        <end position="301"/>
    </location>
</feature>
<feature type="compositionally biased region" description="Low complexity" evidence="1">
    <location>
        <begin position="1688"/>
        <end position="1701"/>
    </location>
</feature>
<feature type="compositionally biased region" description="Basic and acidic residues" evidence="1">
    <location>
        <begin position="2056"/>
        <end position="2071"/>
    </location>
</feature>
<keyword evidence="3" id="KW-1185">Reference proteome</keyword>
<feature type="compositionally biased region" description="Pro residues" evidence="1">
    <location>
        <begin position="1342"/>
        <end position="1351"/>
    </location>
</feature>
<organism evidence="2 3">
    <name type="scientific">Pholiota conissans</name>
    <dbReference type="NCBI Taxonomy" id="109636"/>
    <lineage>
        <taxon>Eukaryota</taxon>
        <taxon>Fungi</taxon>
        <taxon>Dikarya</taxon>
        <taxon>Basidiomycota</taxon>
        <taxon>Agaricomycotina</taxon>
        <taxon>Agaricomycetes</taxon>
        <taxon>Agaricomycetidae</taxon>
        <taxon>Agaricales</taxon>
        <taxon>Agaricineae</taxon>
        <taxon>Strophariaceae</taxon>
        <taxon>Pholiota</taxon>
    </lineage>
</organism>
<feature type="region of interest" description="Disordered" evidence="1">
    <location>
        <begin position="1444"/>
        <end position="1480"/>
    </location>
</feature>
<feature type="compositionally biased region" description="Acidic residues" evidence="1">
    <location>
        <begin position="1074"/>
        <end position="1084"/>
    </location>
</feature>
<feature type="compositionally biased region" description="Polar residues" evidence="1">
    <location>
        <begin position="456"/>
        <end position="473"/>
    </location>
</feature>
<protein>
    <submittedName>
        <fullName evidence="2">Uncharacterized protein</fullName>
    </submittedName>
</protein>
<comment type="caution">
    <text evidence="2">The sequence shown here is derived from an EMBL/GenBank/DDBJ whole genome shotgun (WGS) entry which is preliminary data.</text>
</comment>
<proteinExistence type="predicted"/>
<feature type="region of interest" description="Disordered" evidence="1">
    <location>
        <begin position="1583"/>
        <end position="1887"/>
    </location>
</feature>
<feature type="compositionally biased region" description="Low complexity" evidence="1">
    <location>
        <begin position="2174"/>
        <end position="2189"/>
    </location>
</feature>
<feature type="compositionally biased region" description="Polar residues" evidence="1">
    <location>
        <begin position="1818"/>
        <end position="1840"/>
    </location>
</feature>
<feature type="compositionally biased region" description="Low complexity" evidence="1">
    <location>
        <begin position="1847"/>
        <end position="1863"/>
    </location>
</feature>
<feature type="compositionally biased region" description="Basic residues" evidence="1">
    <location>
        <begin position="2093"/>
        <end position="2109"/>
    </location>
</feature>
<feature type="compositionally biased region" description="Basic and acidic residues" evidence="1">
    <location>
        <begin position="1630"/>
        <end position="1645"/>
    </location>
</feature>
<sequence>MSTPYRFTPRVPAPPHSTPSSVSAYILPNAKSLRPPITNPYDKFTQPEFDAWIGNITGALRHALGQDEEEPTEPVAEKTDATGKGADRYPHHKPVDAEESDDEAIDDSFADFKARRAGKGKARDPREGPGLGKGDISRPIHIVSSDEEEEEEVELSMMQLDDESEEEDEEGDEYSEEEEYTWEKGQSSSQPIPLERPRKRREVQEEEAEEVDDEEYEVDEEEYEAYEEEAVGEEAEEEAEFEEYDEEEYDEYEEDERPRRSSPKVIELISDDEDEIQPPLASKWPGKEKSPENEEEYKGELEGEEEYGPEEYVEYSGEEAEVEKEDFSPEARAPPVGGPASPVKHVISLDDQAESVDYEDDVEAIEPSDIEPALPPKWRKSAMRQSRVEIPDPWEGPRTFAEDFYSGGDVHVSAGDQVDPSHLGLEDEDIGRGHTADYLQDGVEVLEATPQDEIQPISNDTSFPPNRNSSPAEQQRDVEISDPWTGPRQYAEDFYSGGSFNLTPGSRVNPDHLGPQDSQYIDVDAEEEVLEEEIVDEVQPLNVDESFPPHEVAAEASLIIADRWAGPQMYAEDFYSGGDVRTMPGQPIDPSFLSGTGNLDDSIDAFLTPGALSPSQSERISMLADEVDEAGSLPERFVPVPSKCREPIPADAEFISIDDSDDEEKAQETEIQNEHPVPEVLDIGGDNYQELYSFEVIDESDVKDSSTKVEQNRKSEPSPPVEHGDRFKELSQEDLQSFYIEGAYYESDSSEEETCVSDVKDGSLPQNLPEVRPGADAIALSPESELPVADAKYDVVSIEPRVEAELATIDLEPSSNVLRNDYLHPTEVIEADISHEKFLDDALEVSTENGEIHVESVSVIEGHSVITTLDVTSPAADTSLDNMSVDANQDVEDIEVSAHEEITDVGTEIPKQQDDSGVVANTEMQAVDMEKELISVDNIDTEPIEPETEPEEPIPEAQVQETADLVPDDLPHEALNIEGVSDSTVHPAVQIDDNTRRIPPSAEHLAQEITDEESELVKGAVLSADAAEIYSATYTAFEVYEFSEEDADGEIDDDESEIISIATASDMQERRTSEEDEYTIEEPMTEGRRTEEPPERAASLRVLSVEPEVAAAVDHLAEHILDQANQIFDEVANELMHTPDKVAAAAEDVLDEVSAPEPTLQEEQEPFQKIVEDESKGITEINHVKGIEAAINSVVEITMDTAAVEIEMPQPVPSELGTSELSEQPTSSILTDVLSPTQPEETAQQTVSVSALLAPSPVEIASENAPLTDGVQETSGGAISSPSNKTQLRKEVSSAIDRAFFSPTLPNYFGDLNVASSASQLPPSDLGEWLKTPTTVSATTPTVPPTSPPAIPVSATPSVPTTVEAAGTEAVLEAAQISDAAPVTVTLAAEVTPVAVSSDASMSSVIPMSVTLTRPRMPVLVSDPYPYSLSTPYGAYNYILPESGSEEDTGFDNSISSNSTLEQEKDKKTAPGPIEDTDDLEFQYPPEHEVIEELKNAGLPLSILQPSKVDTSALVAEVTKALVSEASTSSAHLDENNITTLTAINTIPVMAEPATLSTKLPGSGPALPAVETKKSNGVSLPTISLEEVEHPPPPAKTSSKRSQKRKRDTSPGPGNASTPVGPKSKGKRSSKSERKGKAQELKETVPEPTSEETIRVRPRPKTVDQPSHSDKPTESVPPLKLLHNGDRASSIASSAPSDASAGMQQPSPTVSKPNKPIPIAQTMPIASLFHAHGKGKKQPLPLPTFRPKSVKLILPEPPSEPVASTSRVSKQDIPTVASIPDLPKNNISDGPAPPATTESVAVTPTLTTPSPPKAAIDTASTAPAGSSSISDAPLTSSPVSATPAINPETPTHVAPTTPADTPTQQISHRARPGRMASMTSSPVTRSHCKYHRISLPKEEGGPRVCFLVPGCSLNDKELMEEEEIEDHGDATVADSYRMIKDIDSLGFHSDLIGILRQLVGLDILREQEVFYLPAPGEEVNLRKNPVKKTLGEKPAMIRVPAETSSNAGSPAYSGGFPLSPGSWKAATPLGGSDTASVTGRRSFVGSEKGSSFMPSDTERGLSDGEEPETKRARPSPPGESLSMGPPPLAQSKGKSKRDKSKPNRSKPKGSKAEGGTAEGAEADKDKEKDGRKPRKSMSSTKRGVKRSRTSEVIAGEGEERSPKKLKAHSTASTPLSSPAKSEKPPSSTS</sequence>
<feature type="compositionally biased region" description="Basic and acidic residues" evidence="1">
    <location>
        <begin position="75"/>
        <end position="96"/>
    </location>
</feature>
<feature type="region of interest" description="Disordered" evidence="1">
    <location>
        <begin position="1066"/>
        <end position="1094"/>
    </location>
</feature>
<evidence type="ECO:0000313" key="3">
    <source>
        <dbReference type="Proteomes" id="UP000807469"/>
    </source>
</evidence>
<evidence type="ECO:0000313" key="2">
    <source>
        <dbReference type="EMBL" id="KAF9485979.1"/>
    </source>
</evidence>
<feature type="compositionally biased region" description="Acidic residues" evidence="1">
    <location>
        <begin position="302"/>
        <end position="324"/>
    </location>
</feature>
<feature type="compositionally biased region" description="Polar residues" evidence="1">
    <location>
        <begin position="1702"/>
        <end position="1712"/>
    </location>
</feature>
<reference evidence="2" key="1">
    <citation type="submission" date="2020-11" db="EMBL/GenBank/DDBJ databases">
        <authorList>
            <consortium name="DOE Joint Genome Institute"/>
            <person name="Ahrendt S."/>
            <person name="Riley R."/>
            <person name="Andreopoulos W."/>
            <person name="Labutti K."/>
            <person name="Pangilinan J."/>
            <person name="Ruiz-Duenas F.J."/>
            <person name="Barrasa J.M."/>
            <person name="Sanchez-Garcia M."/>
            <person name="Camarero S."/>
            <person name="Miyauchi S."/>
            <person name="Serrano A."/>
            <person name="Linde D."/>
            <person name="Babiker R."/>
            <person name="Drula E."/>
            <person name="Ayuso-Fernandez I."/>
            <person name="Pacheco R."/>
            <person name="Padilla G."/>
            <person name="Ferreira P."/>
            <person name="Barriuso J."/>
            <person name="Kellner H."/>
            <person name="Castanera R."/>
            <person name="Alfaro M."/>
            <person name="Ramirez L."/>
            <person name="Pisabarro A.G."/>
            <person name="Kuo A."/>
            <person name="Tritt A."/>
            <person name="Lipzen A."/>
            <person name="He G."/>
            <person name="Yan M."/>
            <person name="Ng V."/>
            <person name="Cullen D."/>
            <person name="Martin F."/>
            <person name="Rosso M.-N."/>
            <person name="Henrissat B."/>
            <person name="Hibbett D."/>
            <person name="Martinez A.T."/>
            <person name="Grigoriev I.V."/>
        </authorList>
    </citation>
    <scope>NUCLEOTIDE SEQUENCE</scope>
    <source>
        <strain evidence="2">CIRM-BRFM 674</strain>
    </source>
</reference>
<feature type="compositionally biased region" description="Basic and acidic residues" evidence="1">
    <location>
        <begin position="2121"/>
        <end position="2130"/>
    </location>
</feature>
<gene>
    <name evidence="2" type="ORF">BDN70DRAFT_988313</name>
</gene>
<dbReference type="OrthoDB" id="2804229at2759"/>
<dbReference type="Proteomes" id="UP000807469">
    <property type="component" value="Unassembled WGS sequence"/>
</dbReference>